<accession>A0ABT0G035</accession>
<comment type="caution">
    <text evidence="2">The sequence shown here is derived from an EMBL/GenBank/DDBJ whole genome shotgun (WGS) entry which is preliminary data.</text>
</comment>
<sequence length="51" mass="5212">MRIRLSALVAGVLVSVLLSGTAHAATAAPAYKPALTKSPIYRSGELDLGTC</sequence>
<feature type="chain" id="PRO_5045838297" evidence="1">
    <location>
        <begin position="25"/>
        <end position="51"/>
    </location>
</feature>
<dbReference type="Proteomes" id="UP001317259">
    <property type="component" value="Unassembled WGS sequence"/>
</dbReference>
<gene>
    <name evidence="2" type="ORF">MF672_027465</name>
</gene>
<feature type="signal peptide" evidence="1">
    <location>
        <begin position="1"/>
        <end position="24"/>
    </location>
</feature>
<reference evidence="2 3" key="1">
    <citation type="submission" date="2022-04" db="EMBL/GenBank/DDBJ databases">
        <title>Genome draft of Actinomadura sp. ATCC 31491.</title>
        <authorList>
            <person name="Shi X."/>
            <person name="Du Y."/>
        </authorList>
    </citation>
    <scope>NUCLEOTIDE SEQUENCE [LARGE SCALE GENOMIC DNA]</scope>
    <source>
        <strain evidence="2 3">ATCC 31491</strain>
    </source>
</reference>
<dbReference type="RefSeq" id="WP_242373557.1">
    <property type="nucleotide sequence ID" value="NZ_JAKRKC020000001.1"/>
</dbReference>
<evidence type="ECO:0000313" key="3">
    <source>
        <dbReference type="Proteomes" id="UP001317259"/>
    </source>
</evidence>
<keyword evidence="3" id="KW-1185">Reference proteome</keyword>
<evidence type="ECO:0000313" key="2">
    <source>
        <dbReference type="EMBL" id="MCK2217501.1"/>
    </source>
</evidence>
<proteinExistence type="predicted"/>
<protein>
    <submittedName>
        <fullName evidence="2">Uncharacterized protein</fullName>
    </submittedName>
</protein>
<dbReference type="EMBL" id="JAKRKC020000001">
    <property type="protein sequence ID" value="MCK2217501.1"/>
    <property type="molecule type" value="Genomic_DNA"/>
</dbReference>
<keyword evidence="1" id="KW-0732">Signal</keyword>
<evidence type="ECO:0000256" key="1">
    <source>
        <dbReference type="SAM" id="SignalP"/>
    </source>
</evidence>
<name>A0ABT0G035_9ACTN</name>
<organism evidence="2 3">
    <name type="scientific">Actinomadura luzonensis</name>
    <dbReference type="NCBI Taxonomy" id="2805427"/>
    <lineage>
        <taxon>Bacteria</taxon>
        <taxon>Bacillati</taxon>
        <taxon>Actinomycetota</taxon>
        <taxon>Actinomycetes</taxon>
        <taxon>Streptosporangiales</taxon>
        <taxon>Thermomonosporaceae</taxon>
        <taxon>Actinomadura</taxon>
    </lineage>
</organism>